<evidence type="ECO:0000256" key="2">
    <source>
        <dbReference type="ARBA" id="ARBA00002681"/>
    </source>
</evidence>
<dbReference type="RefSeq" id="WP_072747410.1">
    <property type="nucleotide sequence ID" value="NZ_FOHL01000005.1"/>
</dbReference>
<proteinExistence type="inferred from homology"/>
<evidence type="ECO:0000256" key="7">
    <source>
        <dbReference type="RuleBase" id="RU365095"/>
    </source>
</evidence>
<dbReference type="UniPathway" id="UPA00115">
    <property type="reaction ID" value="UER00409"/>
</dbReference>
<dbReference type="STRING" id="1189325.SAMN04488119_105227"/>
<keyword evidence="10" id="KW-1185">Reference proteome</keyword>
<accession>A0A1M7TCK3</accession>
<dbReference type="GO" id="GO:0005975">
    <property type="term" value="P:carbohydrate metabolic process"/>
    <property type="evidence" value="ECO:0007669"/>
    <property type="project" value="UniProtKB-UniRule"/>
</dbReference>
<reference evidence="9 10" key="1">
    <citation type="submission" date="2016-12" db="EMBL/GenBank/DDBJ databases">
        <authorList>
            <person name="Song W.-J."/>
            <person name="Kurnit D.M."/>
        </authorList>
    </citation>
    <scope>NUCLEOTIDE SEQUENCE [LARGE SCALE GENOMIC DNA]</scope>
    <source>
        <strain evidence="9 10">CGMCC 1.10808</strain>
    </source>
</reference>
<evidence type="ECO:0000259" key="8">
    <source>
        <dbReference type="Pfam" id="PF01182"/>
    </source>
</evidence>
<dbReference type="AlphaFoldDB" id="A0A1M7TCK3"/>
<dbReference type="InterPro" id="IPR037171">
    <property type="entry name" value="NagB/RpiA_transferase-like"/>
</dbReference>
<comment type="function">
    <text evidence="2 7">Hydrolysis of 6-phosphogluconolactone to 6-phosphogluconate.</text>
</comment>
<evidence type="ECO:0000256" key="1">
    <source>
        <dbReference type="ARBA" id="ARBA00000832"/>
    </source>
</evidence>
<dbReference type="Gene3D" id="3.40.50.1360">
    <property type="match status" value="1"/>
</dbReference>
<dbReference type="Pfam" id="PF01182">
    <property type="entry name" value="Glucosamine_iso"/>
    <property type="match status" value="1"/>
</dbReference>
<dbReference type="Proteomes" id="UP000184066">
    <property type="component" value="Unassembled WGS sequence"/>
</dbReference>
<comment type="similarity">
    <text evidence="4 7">Belongs to the glucosamine/galactosamine-6-phosphate isomerase family. 6-phosphogluconolactonase subfamily.</text>
</comment>
<dbReference type="InterPro" id="IPR039104">
    <property type="entry name" value="6PGL"/>
</dbReference>
<protein>
    <recommendedName>
        <fullName evidence="6 7">6-phosphogluconolactonase</fullName>
        <shortName evidence="7">6PGL</shortName>
        <ecNumber evidence="5 7">3.1.1.31</ecNumber>
    </recommendedName>
</protein>
<evidence type="ECO:0000256" key="4">
    <source>
        <dbReference type="ARBA" id="ARBA00010662"/>
    </source>
</evidence>
<dbReference type="GO" id="GO:0006098">
    <property type="term" value="P:pentose-phosphate shunt"/>
    <property type="evidence" value="ECO:0007669"/>
    <property type="project" value="UniProtKB-UniPathway"/>
</dbReference>
<name>A0A1M7TCK3_9RHOB</name>
<dbReference type="PANTHER" id="PTHR11054">
    <property type="entry name" value="6-PHOSPHOGLUCONOLACTONASE"/>
    <property type="match status" value="1"/>
</dbReference>
<sequence>MKAPRVIAHPSRPQMARALADALAEALRRAIAARGVARIAVPGGETPREMLTRLGEAELDWPRVVVTLTDERLTPPGHPRANETMLAGSLLAGRARAARFVPLRGAGDGPDALEAARRALRERALPLDVAVLGMGADMHAASLFPGARGLEAALAPDAPPLCRIDPEGALEPRVTLSAPTLAAAPERHLVIAGADKRAALERALALDDPRAAPVLAVLGGAVVHYAD</sequence>
<dbReference type="SUPFAM" id="SSF100950">
    <property type="entry name" value="NagB/RpiA/CoA transferase-like"/>
    <property type="match status" value="1"/>
</dbReference>
<dbReference type="NCBIfam" id="TIGR01198">
    <property type="entry name" value="pgl"/>
    <property type="match status" value="1"/>
</dbReference>
<dbReference type="EMBL" id="FRDL01000005">
    <property type="protein sequence ID" value="SHN68416.1"/>
    <property type="molecule type" value="Genomic_DNA"/>
</dbReference>
<organism evidence="9 10">
    <name type="scientific">Oceanicella actignis</name>
    <dbReference type="NCBI Taxonomy" id="1189325"/>
    <lineage>
        <taxon>Bacteria</taxon>
        <taxon>Pseudomonadati</taxon>
        <taxon>Pseudomonadota</taxon>
        <taxon>Alphaproteobacteria</taxon>
        <taxon>Rhodobacterales</taxon>
        <taxon>Paracoccaceae</taxon>
        <taxon>Oceanicella</taxon>
    </lineage>
</organism>
<evidence type="ECO:0000313" key="10">
    <source>
        <dbReference type="Proteomes" id="UP000184066"/>
    </source>
</evidence>
<dbReference type="GO" id="GO:0017057">
    <property type="term" value="F:6-phosphogluconolactonase activity"/>
    <property type="evidence" value="ECO:0007669"/>
    <property type="project" value="UniProtKB-UniRule"/>
</dbReference>
<comment type="catalytic activity">
    <reaction evidence="1 7">
        <text>6-phospho-D-glucono-1,5-lactone + H2O = 6-phospho-D-gluconate + H(+)</text>
        <dbReference type="Rhea" id="RHEA:12556"/>
        <dbReference type="ChEBI" id="CHEBI:15377"/>
        <dbReference type="ChEBI" id="CHEBI:15378"/>
        <dbReference type="ChEBI" id="CHEBI:57955"/>
        <dbReference type="ChEBI" id="CHEBI:58759"/>
        <dbReference type="EC" id="3.1.1.31"/>
    </reaction>
</comment>
<dbReference type="InterPro" id="IPR005900">
    <property type="entry name" value="6-phosphogluconolactonase_DevB"/>
</dbReference>
<evidence type="ECO:0000256" key="6">
    <source>
        <dbReference type="ARBA" id="ARBA00020337"/>
    </source>
</evidence>
<evidence type="ECO:0000313" key="9">
    <source>
        <dbReference type="EMBL" id="SHN68416.1"/>
    </source>
</evidence>
<evidence type="ECO:0000256" key="3">
    <source>
        <dbReference type="ARBA" id="ARBA00004961"/>
    </source>
</evidence>
<dbReference type="PANTHER" id="PTHR11054:SF0">
    <property type="entry name" value="6-PHOSPHOGLUCONOLACTONASE"/>
    <property type="match status" value="1"/>
</dbReference>
<dbReference type="InterPro" id="IPR006148">
    <property type="entry name" value="Glc/Gal-6P_isomerase"/>
</dbReference>
<keyword evidence="7" id="KW-0378">Hydrolase</keyword>
<feature type="domain" description="Glucosamine/galactosamine-6-phosphate isomerase" evidence="8">
    <location>
        <begin position="12"/>
        <end position="218"/>
    </location>
</feature>
<evidence type="ECO:0000256" key="5">
    <source>
        <dbReference type="ARBA" id="ARBA00013198"/>
    </source>
</evidence>
<dbReference type="EC" id="3.1.1.31" evidence="5 7"/>
<gene>
    <name evidence="7" type="primary">pgl</name>
    <name evidence="9" type="ORF">SAMN05216200_105225</name>
</gene>
<comment type="pathway">
    <text evidence="3 7">Carbohydrate degradation; pentose phosphate pathway; D-ribulose 5-phosphate from D-glucose 6-phosphate (oxidative stage): step 2/3.</text>
</comment>